<dbReference type="GO" id="GO:0030313">
    <property type="term" value="C:cell envelope"/>
    <property type="evidence" value="ECO:0007669"/>
    <property type="project" value="UniProtKB-SubCell"/>
</dbReference>
<evidence type="ECO:0000313" key="5">
    <source>
        <dbReference type="Proteomes" id="UP000198480"/>
    </source>
</evidence>
<name>A0A239H5M9_9BACT</name>
<gene>
    <name evidence="4" type="ORF">SAMN06295967_1261</name>
</gene>
<feature type="non-terminal residue" evidence="4">
    <location>
        <position position="3079"/>
    </location>
</feature>
<dbReference type="CDD" id="cd00063">
    <property type="entry name" value="FN3"/>
    <property type="match status" value="1"/>
</dbReference>
<evidence type="ECO:0000313" key="4">
    <source>
        <dbReference type="EMBL" id="SNS76729.1"/>
    </source>
</evidence>
<dbReference type="PROSITE" id="PS50853">
    <property type="entry name" value="FN3"/>
    <property type="match status" value="1"/>
</dbReference>
<dbReference type="Pfam" id="PF07581">
    <property type="entry name" value="Glug"/>
    <property type="match status" value="2"/>
</dbReference>
<dbReference type="InterPro" id="IPR013783">
    <property type="entry name" value="Ig-like_fold"/>
</dbReference>
<feature type="domain" description="Fibronectin type-III" evidence="3">
    <location>
        <begin position="2762"/>
        <end position="2860"/>
    </location>
</feature>
<proteinExistence type="predicted"/>
<dbReference type="SUPFAM" id="SSF49265">
    <property type="entry name" value="Fibronectin type III"/>
    <property type="match status" value="1"/>
</dbReference>
<dbReference type="EMBL" id="FZOK01000026">
    <property type="protein sequence ID" value="SNS76729.1"/>
    <property type="molecule type" value="Genomic_DNA"/>
</dbReference>
<evidence type="ECO:0000256" key="2">
    <source>
        <dbReference type="SAM" id="MobiDB-lite"/>
    </source>
</evidence>
<dbReference type="Pfam" id="PF18657">
    <property type="entry name" value="YDG"/>
    <property type="match status" value="2"/>
</dbReference>
<reference evidence="5" key="1">
    <citation type="submission" date="2017-06" db="EMBL/GenBank/DDBJ databases">
        <authorList>
            <person name="Varghese N."/>
            <person name="Submissions S."/>
        </authorList>
    </citation>
    <scope>NUCLEOTIDE SEQUENCE [LARGE SCALE GENOMIC DNA]</scope>
    <source>
        <strain evidence="5">5C</strain>
    </source>
</reference>
<dbReference type="Pfam" id="PF09479">
    <property type="entry name" value="Flg_new"/>
    <property type="match status" value="4"/>
</dbReference>
<evidence type="ECO:0000259" key="3">
    <source>
        <dbReference type="PROSITE" id="PS50853"/>
    </source>
</evidence>
<dbReference type="InterPro" id="IPR011493">
    <property type="entry name" value="GLUG"/>
</dbReference>
<evidence type="ECO:0000256" key="1">
    <source>
        <dbReference type="ARBA" id="ARBA00004196"/>
    </source>
</evidence>
<dbReference type="Gene3D" id="2.160.20.110">
    <property type="match status" value="9"/>
</dbReference>
<dbReference type="InterPro" id="IPR041248">
    <property type="entry name" value="YDG"/>
</dbReference>
<dbReference type="InterPro" id="IPR036116">
    <property type="entry name" value="FN3_sf"/>
</dbReference>
<feature type="compositionally biased region" description="Low complexity" evidence="2">
    <location>
        <begin position="20"/>
        <end position="37"/>
    </location>
</feature>
<dbReference type="InterPro" id="IPR003961">
    <property type="entry name" value="FN3_dom"/>
</dbReference>
<feature type="region of interest" description="Disordered" evidence="2">
    <location>
        <begin position="3059"/>
        <end position="3079"/>
    </location>
</feature>
<dbReference type="NCBIfam" id="TIGR02543">
    <property type="entry name" value="List_Bact_rpt"/>
    <property type="match status" value="4"/>
</dbReference>
<keyword evidence="5" id="KW-1185">Reference proteome</keyword>
<sequence length="3079" mass="324618">MIHNSTETKHKRYLSEDRSPQLSLPSLRSSSLGSGDQEWSPFARSLFRILIMVCMILGFLNHAQAQTSPFAGGDGSLSDPYQISTPEQLNEVRNYLDKNFILINDIDLTTYLSASGAGYNNGEGWLPIGYNTSIPFLSATFTGTLDGKGFTIQDLYINLKKGWNFVGLFSKFGETTVIKNLNFKSINIILDSTGTFGNFGGGSLVGDAGHSIIENVHVLSGKLHLEGSAENIGGIAGIAGGHIKRCSVNLDIKGIFYAGGIVGLFRNNPDQTGNSIKNGLLEESYSFGILNGDYGLGGLVGSLEFSTILNSYSVMDIKKNDNHSIGWVGGLVGRIQDRAVSQGNPIFTNTPDNSKILNSYSTGEVVSSVASTTGGLLGDIFNSISNNPPQITDSYYNSDLSKQSDNDGRGVPKSDSEMKLLSTFQNWDFQNIWVLDNQYGYDYPFFGYLLAQINFDSNQGTSVSSVSTLIGFQLTKPTDPVRDGFRFNGWFTDGGLSTEWDFDNPVTQAMTLYAGWAAKVPFAGGDGSLATPYLIETPEQLNEVRFNLDKHFKLNDDIDLATYTQWDPIGDYGNSVFFEGSLDGNCHVIENVKFDDFSSAGGTYIGLFSALGSNSKVENLTLHVDIRSYKYTGALAGYSAGNIDNVTAYGKLVNNDGELGGLIGTMHGGSLTNSASFVEQQGRHVVVGGLVGELVSGTISESYAMPKGGLISGRVVVGGLVGRATGGTIANSYAVADISNSILPTGPGSGPKVMGGVIGEIPSGSNNDVTITNVFFDSDIFSNGTNSHGTGKTTEELKTIATFTGWDFDDVWEIISSFNSGYPILQNNCFREVTVSFDDQVNSVDDVVFYIGAFLDPAAVPVRDGFDFAGWFIDSSLSNEWDFDDPVTAAMTLYAGWEQRFHDGTGTETDPYIIMTADQLNNIRKEPNAHYKLGADIDLDVAPYNTGEGWMPICNGADPNCSNVDGNGNPRKFFNGTLDGNGFKISNLFIDTQNNVADLGLFGVTWGKAKFSNLIMENVDITYGKGPAVFGNRIGGLVGYAGWSVFENIKLEGKIDAINAAPGGGSNVGGIVGMSEGASFRRCFTDVQLSGNRSVGGIVGDWQNDPTGPWPWAGGDTGLGDGTMEQCYSVGQITALDQGAGGLAGYVIGATISNSFSMADVTGKDKVGGLVGILEGLDWYAPTLPIEIGTIINSYAIGQVTSTEISPLHIGGLVGELAATDTKIENSYYNSETSGQSDTGKGEPKTDAEMLDQTTFTSVGWDFDAIWFMNNYLDYPYPIFIRTATEEGILPELTVTFDANGGGAVAADLAINGKAIAAPTDPVRDGFDFAGWFIDSSLSNEWDFDDPVTAAMTLYAGWEQRFASGTGTETDPYIIMDADQLNNVRKEPNAHYKLGADIDLDVAPYNTVDGWKPICNDVDQDCNNTDINGDPRKFFNGTLDGDGYTISGLQIEDTTSAKDIGLFGVTYGGAKFSNLKIIDSYIEFTAGSNSTGTGILVGKAGYSLFENIHLEGFSIEGFGNIGGIVGIVDGASIRNSSVIGFQIRSDRNVGGLVGRFTNDPENSTAILGAGQTNQNNILGDGRITESFAIDGSVEATTSIAGGLVGSGIGLNISNSYAVVDVTAPNILGGLVGRLTKEDNSSPEVPGLIHNSYAMGQVVSNSTSASPLLIGGLVGRIFPGSEVTNSFYNSETSGQSDTGNGVPKTDAEMRDLATFTSVGWDFDAIWFMNNYLDYPYPIFIRTATEEGILPELTVTFDANGGGAVAADLAINGKAIAAPTDPVRTGYSFVGWFADVCLEAAWDFDDPVTEDMTLYAKWAADFDSGTGIDGDPYIITTAEQLDAMRYDLTAHYKLGANIDLTDYVAGNALGCVNTKGWEPIGISSDDPFTGTFDGGNRTISNLTINQTGNDYVGLFGYLGTGSSISNLTLVSVNVTAVGTSSNIHHAGALAGFSTATINNIHISSGSITASGTNSLATGGLVGYIDAGGVTNATANVTVSGDGTNRGGDVGGLIGYIKGSNIVVDNAHAQGSVTGIGTNTGGLIGLLWGDITVRNSSASSVVTGNDYIGGLVGYVFQGSTIENSFAEGNVTGDSRIGGLVGEIYDNGTITKSYATGIVTSNGNESIGGLVGNLYNSSISESYATGDVIGSAAGEVGGLLGRSVIGTITQSLATGSVTAGGSYVGGLVGYIENTSIDKTYAIGLVSSTITSDIGGLLGGLVNSTVTNSFWDTKTSGLTTSDGGFGRPTAEMQLITTFAEADWDIARANADILDSPYPVLAWTVEDASVVWLIAKNMNDTKIEVIADQSYTGSEIKPDLIITDGSETLVAGVDYTLSYSDNIALGTATVSISGTGRYLGTLDVTFEIVANQLEVGTQDLELTKVYDGSTAAVIENITLIGVADGEDVTVTAVATYADALVGTGKTITVVFALSGADKDNYIAPVDFVVNTGEIAAKQLEIESQDLTTEKVYDGTTTATIADIQLSGVAGSDVVTVTAVATYDNADAGTGKTITVVYSIGGADADNYLTPEDLVVETAVITGKTLPAQDFDIDDQAFTGDELTVTLTVKDGSKTLVEGVDYELSYTANINAGTATVTVTGIGNYAGTLSGSFEITARSLDNAEIEKVADQVFTGSALIPALTLKDGTVTLEDGTDFTVAYGNNINVGTATMTVTGIGNYAGSLSSSFVIGAKSLDDLTVEPIADVIFEDRAFEPTVVVSYGSLTLEEGRDFTVAYTDNVNIGIATVTLTGMGNYTGVKVVNFVIQDAYISPVTDLEAETGDRMISLTWAEPTEFASDILGYRIEISEDGESYSLLVELDAFEYLAEDLINSQKYWFRISAFTAFSVGEEKVIGPLIPIAPVTDDNSTIPTQDPGTFSFNIDGVEEDIFLDIVNDALVFEAGSLKMDLAAARATGDQLPILEGLLVLEPNGVAEVNGEGFRKNTAVAVWLVENVSGSAGGRIRIEDTYLQTRVIEVNATWQQTARVMGSQAGEVYFLGHADVDANGRFRASMDIPGDIKPGRYTLQATGITTAGATMSLNLGAILMDDLDLDTDGDGVPDVYEFMQGTDPNDPNDFLDSNGDGVPD</sequence>
<feature type="region of interest" description="Disordered" evidence="2">
    <location>
        <begin position="1"/>
        <end position="38"/>
    </location>
</feature>
<dbReference type="Gene3D" id="2.60.40.4270">
    <property type="entry name" value="Listeria-Bacteroides repeat domain"/>
    <property type="match status" value="4"/>
</dbReference>
<dbReference type="InterPro" id="IPR042229">
    <property type="entry name" value="Listeria/Bacterioides_rpt_sf"/>
</dbReference>
<dbReference type="SMART" id="SM00060">
    <property type="entry name" value="FN3"/>
    <property type="match status" value="1"/>
</dbReference>
<dbReference type="Proteomes" id="UP000198480">
    <property type="component" value="Unassembled WGS sequence"/>
</dbReference>
<dbReference type="Gene3D" id="2.60.40.10">
    <property type="entry name" value="Immunoglobulins"/>
    <property type="match status" value="1"/>
</dbReference>
<accession>A0A239H5M9</accession>
<dbReference type="InterPro" id="IPR013378">
    <property type="entry name" value="InlB-like_B-rpt"/>
</dbReference>
<protein>
    <submittedName>
        <fullName evidence="4">Listeria/Bacterioides repeat-containing protein</fullName>
    </submittedName>
</protein>
<comment type="subcellular location">
    <subcellularLocation>
        <location evidence="1">Cell envelope</location>
    </subcellularLocation>
</comment>
<organism evidence="4 5">
    <name type="scientific">Belliella buryatensis</name>
    <dbReference type="NCBI Taxonomy" id="1500549"/>
    <lineage>
        <taxon>Bacteria</taxon>
        <taxon>Pseudomonadati</taxon>
        <taxon>Bacteroidota</taxon>
        <taxon>Cytophagia</taxon>
        <taxon>Cytophagales</taxon>
        <taxon>Cyclobacteriaceae</taxon>
        <taxon>Belliella</taxon>
    </lineage>
</organism>